<proteinExistence type="predicted"/>
<organism evidence="1 2">
    <name type="scientific">Cordylochernes scorpioides</name>
    <dbReference type="NCBI Taxonomy" id="51811"/>
    <lineage>
        <taxon>Eukaryota</taxon>
        <taxon>Metazoa</taxon>
        <taxon>Ecdysozoa</taxon>
        <taxon>Arthropoda</taxon>
        <taxon>Chelicerata</taxon>
        <taxon>Arachnida</taxon>
        <taxon>Pseudoscorpiones</taxon>
        <taxon>Cheliferoidea</taxon>
        <taxon>Chernetidae</taxon>
        <taxon>Cordylochernes</taxon>
    </lineage>
</organism>
<sequence length="235" mass="26955">MNNEPTAAELVVSENEKNKHSRGSFLRTNYDRKSKYIFCDKVGHVNWKCFKVGRMTLDKQLKKMSDADQCLKNNKTRPIRPVYDASCRNVKGIFRENKIGISADICEAFQMIERNIGGSVLAFQHTCVVLGLTSSPFKLGAVIEHNPKSMIDENLYVVQRSLKLFYVDNCLTSLNKESDLVHFKEKAFEIMNQPGMELRQWQTTETSNLRDGNDTKVLGLLWNRKIDTLKCVINI</sequence>
<evidence type="ECO:0000313" key="1">
    <source>
        <dbReference type="EMBL" id="UYV67919.1"/>
    </source>
</evidence>
<dbReference type="EMBL" id="CP092867">
    <property type="protein sequence ID" value="UYV67919.1"/>
    <property type="molecule type" value="Genomic_DNA"/>
</dbReference>
<evidence type="ECO:0000313" key="2">
    <source>
        <dbReference type="Proteomes" id="UP001235939"/>
    </source>
</evidence>
<gene>
    <name evidence="1" type="ORF">LAZ67_5002502</name>
</gene>
<protein>
    <submittedName>
        <fullName evidence="1">Uncharacterized protein</fullName>
    </submittedName>
</protein>
<accession>A0ABY6KGG0</accession>
<name>A0ABY6KGG0_9ARAC</name>
<keyword evidence="2" id="KW-1185">Reference proteome</keyword>
<dbReference type="Proteomes" id="UP001235939">
    <property type="component" value="Chromosome 05"/>
</dbReference>
<reference evidence="1 2" key="1">
    <citation type="submission" date="2022-01" db="EMBL/GenBank/DDBJ databases">
        <title>A chromosomal length assembly of Cordylochernes scorpioides.</title>
        <authorList>
            <person name="Zeh D."/>
            <person name="Zeh J."/>
        </authorList>
    </citation>
    <scope>NUCLEOTIDE SEQUENCE [LARGE SCALE GENOMIC DNA]</scope>
    <source>
        <strain evidence="1">IN4F17</strain>
        <tissue evidence="1">Whole Body</tissue>
    </source>
</reference>